<accession>A0A1I2BDK2</accession>
<keyword evidence="2" id="KW-1185">Reference proteome</keyword>
<evidence type="ECO:0000313" key="2">
    <source>
        <dbReference type="Proteomes" id="UP000198598"/>
    </source>
</evidence>
<dbReference type="STRING" id="662367.SAMN05216167_11570"/>
<dbReference type="Proteomes" id="UP000198598">
    <property type="component" value="Unassembled WGS sequence"/>
</dbReference>
<dbReference type="Pfam" id="PF07538">
    <property type="entry name" value="ChW"/>
    <property type="match status" value="3"/>
</dbReference>
<dbReference type="OrthoDB" id="9763643at2"/>
<gene>
    <name evidence="1" type="ORF">SAMN05216167_11570</name>
</gene>
<evidence type="ECO:0000313" key="1">
    <source>
        <dbReference type="EMBL" id="SFE54176.1"/>
    </source>
</evidence>
<dbReference type="InterPro" id="IPR006637">
    <property type="entry name" value="ChW"/>
</dbReference>
<dbReference type="AlphaFoldDB" id="A0A1I2BDK2"/>
<dbReference type="SMART" id="SM00728">
    <property type="entry name" value="ChW"/>
    <property type="match status" value="3"/>
</dbReference>
<reference evidence="1 2" key="1">
    <citation type="submission" date="2016-10" db="EMBL/GenBank/DDBJ databases">
        <authorList>
            <person name="de Groot N.N."/>
        </authorList>
    </citation>
    <scope>NUCLEOTIDE SEQUENCE [LARGE SCALE GENOMIC DNA]</scope>
    <source>
        <strain evidence="1 2">DSM 26130</strain>
    </source>
</reference>
<sequence>MKTIHIIFNLLLTICIVGLLDSCQSTNVDVNPTHESYFLLKNVRGEILKEVDPDILALVKNDLINKDRKDDASKLGDTYDFKTGKLLAGAKTYNGGRLVSSAQPPFPNDPILQYAHVQNIGWMDPVLAGQVAGTTGQALGLEAFYITGVPGSPWMQYQAHVSGIGWQAPQYADNPPSPAGTVGQHRSIEAIRFFIDPAWSVSISYRAHVSGIGWLPWVGNQDVAGTTGQNRKLEAFQLSLVYY</sequence>
<name>A0A1I2BDK2_9BACT</name>
<organism evidence="1 2">
    <name type="scientific">Spirosoma endophyticum</name>
    <dbReference type="NCBI Taxonomy" id="662367"/>
    <lineage>
        <taxon>Bacteria</taxon>
        <taxon>Pseudomonadati</taxon>
        <taxon>Bacteroidota</taxon>
        <taxon>Cytophagia</taxon>
        <taxon>Cytophagales</taxon>
        <taxon>Cytophagaceae</taxon>
        <taxon>Spirosoma</taxon>
    </lineage>
</organism>
<dbReference type="EMBL" id="FOLQ01000015">
    <property type="protein sequence ID" value="SFE54176.1"/>
    <property type="molecule type" value="Genomic_DNA"/>
</dbReference>
<proteinExistence type="predicted"/>
<dbReference type="RefSeq" id="WP_093831910.1">
    <property type="nucleotide sequence ID" value="NZ_FOLQ01000015.1"/>
</dbReference>
<protein>
    <submittedName>
        <fullName evidence="1">Hydrophobic W protein</fullName>
    </submittedName>
</protein>